<keyword evidence="9" id="KW-0175">Coiled coil</keyword>
<evidence type="ECO:0000256" key="5">
    <source>
        <dbReference type="ARBA" id="ARBA00022794"/>
    </source>
</evidence>
<evidence type="ECO:0000313" key="10">
    <source>
        <dbReference type="EMBL" id="GLC52820.1"/>
    </source>
</evidence>
<dbReference type="Proteomes" id="UP001165080">
    <property type="component" value="Unassembled WGS sequence"/>
</dbReference>
<dbReference type="InterPro" id="IPR021897">
    <property type="entry name" value="FAP206"/>
</dbReference>
<dbReference type="GO" id="GO:0003356">
    <property type="term" value="P:regulation of cilium beat frequency"/>
    <property type="evidence" value="ECO:0007669"/>
    <property type="project" value="TreeGrafter"/>
</dbReference>
<protein>
    <recommendedName>
        <fullName evidence="3">Cilia- and flagella-associated protein 206</fullName>
    </recommendedName>
</protein>
<sequence>MDDNLKRIVSEVTRLCRERGEKVDPFVAAYVASLEDACGSLETVVPSLHLEGKVPADTVALVGKHVAGILSRGNDPRLKTAVMQVLMEAAYKQQREVIEKETGEQQERAGMLQRAVTGPRALKGNSAEAYDKFYKLVLEAVCVEGGMELAMQDPVANAEVRAALESVFPVSAVARFLTLPEEERLAQLAELSRITTGICLYNRSLGQGGSALPAAAASYLPQAQRLLRDLNRCRAEVAEQMSKLHSLVAKLPPPPPPPAPASGGGDAVADVAAAAASGAGGGGGGGDAEELRRAMLHAEVLNRGQALQLYESLHADLQEGLEAAQQLDAELEQTLVQVHEAVGGSAAVSKDAVYPLFDRLGALHTGLHQELRMLVVRQRLYDALSELSTLPPGSLLLPAKTPPRGVRATGSASQAAAADAEALAEQLSETTLAGLDALQRDGGDGGGGGELEYIRPASVTQLQPGLALAGFCAGTLARRPTGRYPLLRRANPRLGYLAYQDKVYGFATNADMQAFLADPSGCLAAVEGAVRKEPLLARPLGLPPPRPSADVHAVLQAMSGPLQVDFGCQTPVHFLERHIDKSYEWNVWALRRRALALANLRGKATRSTQTGESHFRRDNESQVWRPREATVQTKVAKGQSMPHKLQYVAGLRGAADVKMNVVRLDLDLGQPHQH</sequence>
<evidence type="ECO:0000256" key="3">
    <source>
        <dbReference type="ARBA" id="ARBA00021602"/>
    </source>
</evidence>
<evidence type="ECO:0000256" key="4">
    <source>
        <dbReference type="ARBA" id="ARBA00022490"/>
    </source>
</evidence>
<name>A0A9W6BJ87_9CHLO</name>
<dbReference type="PANTHER" id="PTHR21442:SF0">
    <property type="entry name" value="CILIA- AND FLAGELLA-ASSOCIATED PROTEIN 206"/>
    <property type="match status" value="1"/>
</dbReference>
<evidence type="ECO:0000256" key="7">
    <source>
        <dbReference type="ARBA" id="ARBA00023212"/>
    </source>
</evidence>
<keyword evidence="6" id="KW-0969">Cilium</keyword>
<feature type="coiled-coil region" evidence="9">
    <location>
        <begin position="307"/>
        <end position="334"/>
    </location>
</feature>
<proteinExistence type="inferred from homology"/>
<accession>A0A9W6BJ87</accession>
<comment type="subcellular location">
    <subcellularLocation>
        <location evidence="1">Cytoplasm</location>
        <location evidence="1">Cytoskeleton</location>
        <location evidence="1">Cilium axoneme</location>
    </subcellularLocation>
</comment>
<dbReference type="GO" id="GO:0005930">
    <property type="term" value="C:axoneme"/>
    <property type="evidence" value="ECO:0007669"/>
    <property type="project" value="UniProtKB-SubCell"/>
</dbReference>
<dbReference type="GO" id="GO:0030030">
    <property type="term" value="P:cell projection organization"/>
    <property type="evidence" value="ECO:0007669"/>
    <property type="project" value="UniProtKB-KW"/>
</dbReference>
<reference evidence="10 11" key="1">
    <citation type="journal article" date="2023" name="Commun. Biol.">
        <title>Reorganization of the ancestral sex-determining regions during the evolution of trioecy in Pleodorina starrii.</title>
        <authorList>
            <person name="Takahashi K."/>
            <person name="Suzuki S."/>
            <person name="Kawai-Toyooka H."/>
            <person name="Yamamoto K."/>
            <person name="Hamaji T."/>
            <person name="Ootsuki R."/>
            <person name="Yamaguchi H."/>
            <person name="Kawachi M."/>
            <person name="Higashiyama T."/>
            <person name="Nozaki H."/>
        </authorList>
    </citation>
    <scope>NUCLEOTIDE SEQUENCE [LARGE SCALE GENOMIC DNA]</scope>
    <source>
        <strain evidence="10 11">NIES-4479</strain>
    </source>
</reference>
<keyword evidence="8" id="KW-0966">Cell projection</keyword>
<keyword evidence="5" id="KW-0970">Cilium biogenesis/degradation</keyword>
<comment type="caution">
    <text evidence="10">The sequence shown here is derived from an EMBL/GenBank/DDBJ whole genome shotgun (WGS) entry which is preliminary data.</text>
</comment>
<evidence type="ECO:0000256" key="9">
    <source>
        <dbReference type="SAM" id="Coils"/>
    </source>
</evidence>
<keyword evidence="11" id="KW-1185">Reference proteome</keyword>
<dbReference type="Pfam" id="PF12018">
    <property type="entry name" value="FAP206"/>
    <property type="match status" value="1"/>
</dbReference>
<evidence type="ECO:0000313" key="11">
    <source>
        <dbReference type="Proteomes" id="UP001165080"/>
    </source>
</evidence>
<comment type="similarity">
    <text evidence="2">Belongs to the CFAP206 family.</text>
</comment>
<evidence type="ECO:0000256" key="2">
    <source>
        <dbReference type="ARBA" id="ARBA00010500"/>
    </source>
</evidence>
<dbReference type="AlphaFoldDB" id="A0A9W6BJ87"/>
<evidence type="ECO:0000256" key="1">
    <source>
        <dbReference type="ARBA" id="ARBA00004430"/>
    </source>
</evidence>
<evidence type="ECO:0000256" key="8">
    <source>
        <dbReference type="ARBA" id="ARBA00023273"/>
    </source>
</evidence>
<dbReference type="PANTHER" id="PTHR21442">
    <property type="entry name" value="CILIA- AND FLAGELLA-ASSOCIATED PROTEIN 206"/>
    <property type="match status" value="1"/>
</dbReference>
<keyword evidence="4" id="KW-0963">Cytoplasm</keyword>
<keyword evidence="7" id="KW-0206">Cytoskeleton</keyword>
<dbReference type="GO" id="GO:0036064">
    <property type="term" value="C:ciliary basal body"/>
    <property type="evidence" value="ECO:0007669"/>
    <property type="project" value="TreeGrafter"/>
</dbReference>
<gene>
    <name evidence="10" type="primary">PLEST011415</name>
    <name evidence="10" type="ORF">PLESTB_000672100</name>
</gene>
<evidence type="ECO:0000256" key="6">
    <source>
        <dbReference type="ARBA" id="ARBA00023069"/>
    </source>
</evidence>
<dbReference type="EMBL" id="BRXU01000006">
    <property type="protein sequence ID" value="GLC52820.1"/>
    <property type="molecule type" value="Genomic_DNA"/>
</dbReference>
<organism evidence="10 11">
    <name type="scientific">Pleodorina starrii</name>
    <dbReference type="NCBI Taxonomy" id="330485"/>
    <lineage>
        <taxon>Eukaryota</taxon>
        <taxon>Viridiplantae</taxon>
        <taxon>Chlorophyta</taxon>
        <taxon>core chlorophytes</taxon>
        <taxon>Chlorophyceae</taxon>
        <taxon>CS clade</taxon>
        <taxon>Chlamydomonadales</taxon>
        <taxon>Volvocaceae</taxon>
        <taxon>Pleodorina</taxon>
    </lineage>
</organism>